<accession>A0ABW4L851</accession>
<dbReference type="Pfam" id="PF03446">
    <property type="entry name" value="NAD_binding_2"/>
    <property type="match status" value="1"/>
</dbReference>
<comment type="similarity">
    <text evidence="1">Belongs to the HIBADH-related family.</text>
</comment>
<dbReference type="PANTHER" id="PTHR43060">
    <property type="entry name" value="3-HYDROXYISOBUTYRATE DEHYDROGENASE-LIKE 1, MITOCHONDRIAL-RELATED"/>
    <property type="match status" value="1"/>
</dbReference>
<sequence length="290" mass="29463">MISPSETTVGFAGLGNLGAPMARRLLDVGWRVTVHDVTEHKTQPFAQAGATVAGSVADVLACDVLVLAVPDDHAVESLLLGADGYYAGDGSGRLVIVHSTILPATAQRLADVAADHGVDLIDAPVSGGADRAADGDLTLFLGAEPDTAARADRLLGSVASTVEHVGPPGAGAAVKLANQLMLFATLAGAHEALAMAGGYGVDEGAVLRAVGTSTGASWVTDHWGFFDRTAQAYTAAGTPVTDRPWSKDLLEILAAARAVGVEVPVAAVTSQTLAPAVEQHAHDTARPEQS</sequence>
<protein>
    <submittedName>
        <fullName evidence="6">NAD(P)-dependent oxidoreductase</fullName>
        <ecNumber evidence="6">1.1.-.-</ecNumber>
    </submittedName>
</protein>
<dbReference type="EMBL" id="JBHUEE010000011">
    <property type="protein sequence ID" value="MFD1719596.1"/>
    <property type="molecule type" value="Genomic_DNA"/>
</dbReference>
<dbReference type="GO" id="GO:0016491">
    <property type="term" value="F:oxidoreductase activity"/>
    <property type="evidence" value="ECO:0007669"/>
    <property type="project" value="UniProtKB-KW"/>
</dbReference>
<reference evidence="7" key="1">
    <citation type="journal article" date="2019" name="Int. J. Syst. Evol. Microbiol.">
        <title>The Global Catalogue of Microorganisms (GCM) 10K type strain sequencing project: providing services to taxonomists for standard genome sequencing and annotation.</title>
        <authorList>
            <consortium name="The Broad Institute Genomics Platform"/>
            <consortium name="The Broad Institute Genome Sequencing Center for Infectious Disease"/>
            <person name="Wu L."/>
            <person name="Ma J."/>
        </authorList>
    </citation>
    <scope>NUCLEOTIDE SEQUENCE [LARGE SCALE GENOMIC DNA]</scope>
    <source>
        <strain evidence="7">JCM 17130</strain>
    </source>
</reference>
<dbReference type="InterPro" id="IPR006115">
    <property type="entry name" value="6PGDH_NADP-bd"/>
</dbReference>
<name>A0ABW4L851_9MICO</name>
<dbReference type="InterPro" id="IPR029154">
    <property type="entry name" value="HIBADH-like_NADP-bd"/>
</dbReference>
<organism evidence="6 7">
    <name type="scientific">Georgenia deserti</name>
    <dbReference type="NCBI Taxonomy" id="2093781"/>
    <lineage>
        <taxon>Bacteria</taxon>
        <taxon>Bacillati</taxon>
        <taxon>Actinomycetota</taxon>
        <taxon>Actinomycetes</taxon>
        <taxon>Micrococcales</taxon>
        <taxon>Bogoriellaceae</taxon>
        <taxon>Georgenia</taxon>
    </lineage>
</organism>
<evidence type="ECO:0000313" key="7">
    <source>
        <dbReference type="Proteomes" id="UP001597277"/>
    </source>
</evidence>
<dbReference type="SUPFAM" id="SSF51735">
    <property type="entry name" value="NAD(P)-binding Rossmann-fold domains"/>
    <property type="match status" value="1"/>
</dbReference>
<feature type="domain" description="3-hydroxyisobutyrate dehydrogenase-like NAD-binding" evidence="5">
    <location>
        <begin position="169"/>
        <end position="283"/>
    </location>
</feature>
<dbReference type="InterPro" id="IPR036291">
    <property type="entry name" value="NAD(P)-bd_dom_sf"/>
</dbReference>
<dbReference type="Proteomes" id="UP001597277">
    <property type="component" value="Unassembled WGS sequence"/>
</dbReference>
<dbReference type="Gene3D" id="1.10.1040.10">
    <property type="entry name" value="N-(1-d-carboxylethyl)-l-norvaline Dehydrogenase, domain 2"/>
    <property type="match status" value="1"/>
</dbReference>
<evidence type="ECO:0000256" key="1">
    <source>
        <dbReference type="ARBA" id="ARBA00009080"/>
    </source>
</evidence>
<comment type="caution">
    <text evidence="6">The sequence shown here is derived from an EMBL/GenBank/DDBJ whole genome shotgun (WGS) entry which is preliminary data.</text>
</comment>
<dbReference type="SUPFAM" id="SSF48179">
    <property type="entry name" value="6-phosphogluconate dehydrogenase C-terminal domain-like"/>
    <property type="match status" value="1"/>
</dbReference>
<dbReference type="Pfam" id="PF14833">
    <property type="entry name" value="NAD_binding_11"/>
    <property type="match status" value="1"/>
</dbReference>
<gene>
    <name evidence="6" type="ORF">ACFSE6_17260</name>
</gene>
<evidence type="ECO:0000259" key="5">
    <source>
        <dbReference type="Pfam" id="PF14833"/>
    </source>
</evidence>
<dbReference type="InterPro" id="IPR013328">
    <property type="entry name" value="6PGD_dom2"/>
</dbReference>
<evidence type="ECO:0000256" key="3">
    <source>
        <dbReference type="ARBA" id="ARBA00023027"/>
    </source>
</evidence>
<dbReference type="PIRSF" id="PIRSF000103">
    <property type="entry name" value="HIBADH"/>
    <property type="match status" value="1"/>
</dbReference>
<keyword evidence="2 6" id="KW-0560">Oxidoreductase</keyword>
<dbReference type="InterPro" id="IPR008927">
    <property type="entry name" value="6-PGluconate_DH-like_C_sf"/>
</dbReference>
<dbReference type="InterPro" id="IPR015815">
    <property type="entry name" value="HIBADH-related"/>
</dbReference>
<keyword evidence="3" id="KW-0520">NAD</keyword>
<evidence type="ECO:0000259" key="4">
    <source>
        <dbReference type="Pfam" id="PF03446"/>
    </source>
</evidence>
<dbReference type="RefSeq" id="WP_388010213.1">
    <property type="nucleotide sequence ID" value="NZ_JBHUEE010000011.1"/>
</dbReference>
<dbReference type="EC" id="1.1.-.-" evidence="6"/>
<dbReference type="PANTHER" id="PTHR43060:SF15">
    <property type="entry name" value="3-HYDROXYISOBUTYRATE DEHYDROGENASE-LIKE 1, MITOCHONDRIAL-RELATED"/>
    <property type="match status" value="1"/>
</dbReference>
<evidence type="ECO:0000313" key="6">
    <source>
        <dbReference type="EMBL" id="MFD1719596.1"/>
    </source>
</evidence>
<dbReference type="Gene3D" id="3.40.50.720">
    <property type="entry name" value="NAD(P)-binding Rossmann-like Domain"/>
    <property type="match status" value="1"/>
</dbReference>
<keyword evidence="7" id="KW-1185">Reference proteome</keyword>
<evidence type="ECO:0000256" key="2">
    <source>
        <dbReference type="ARBA" id="ARBA00023002"/>
    </source>
</evidence>
<proteinExistence type="inferred from homology"/>
<feature type="domain" description="6-phosphogluconate dehydrogenase NADP-binding" evidence="4">
    <location>
        <begin position="8"/>
        <end position="166"/>
    </location>
</feature>